<feature type="region of interest" description="Disordered" evidence="5">
    <location>
        <begin position="268"/>
        <end position="367"/>
    </location>
</feature>
<protein>
    <submittedName>
        <fullName evidence="9">T-cell surface antigen CD2</fullName>
    </submittedName>
</protein>
<accession>A0A4Z2HX54</accession>
<evidence type="ECO:0000256" key="4">
    <source>
        <dbReference type="ARBA" id="ARBA00023180"/>
    </source>
</evidence>
<feature type="compositionally biased region" description="Polar residues" evidence="5">
    <location>
        <begin position="268"/>
        <end position="277"/>
    </location>
</feature>
<dbReference type="PANTHER" id="PTHR12080">
    <property type="entry name" value="SIGNALING LYMPHOCYTIC ACTIVATION MOLECULE"/>
    <property type="match status" value="1"/>
</dbReference>
<evidence type="ECO:0000259" key="8">
    <source>
        <dbReference type="PROSITE" id="PS50835"/>
    </source>
</evidence>
<dbReference type="Gene3D" id="2.60.40.10">
    <property type="entry name" value="Immunoglobulins"/>
    <property type="match status" value="2"/>
</dbReference>
<name>A0A4Z2HX54_9TELE</name>
<feature type="signal peptide" evidence="7">
    <location>
        <begin position="1"/>
        <end position="26"/>
    </location>
</feature>
<dbReference type="SUPFAM" id="SSF48726">
    <property type="entry name" value="Immunoglobulin"/>
    <property type="match status" value="1"/>
</dbReference>
<evidence type="ECO:0000256" key="3">
    <source>
        <dbReference type="ARBA" id="ARBA00023136"/>
    </source>
</evidence>
<reference evidence="9 10" key="1">
    <citation type="submission" date="2019-03" db="EMBL/GenBank/DDBJ databases">
        <title>First draft genome of Liparis tanakae, snailfish: a comprehensive survey of snailfish specific genes.</title>
        <authorList>
            <person name="Kim W."/>
            <person name="Song I."/>
            <person name="Jeong J.-H."/>
            <person name="Kim D."/>
            <person name="Kim S."/>
            <person name="Ryu S."/>
            <person name="Song J.Y."/>
            <person name="Lee S.K."/>
        </authorList>
    </citation>
    <scope>NUCLEOTIDE SEQUENCE [LARGE SCALE GENOMIC DNA]</scope>
    <source>
        <tissue evidence="9">Muscle</tissue>
    </source>
</reference>
<feature type="chain" id="PRO_5021374249" evidence="7">
    <location>
        <begin position="27"/>
        <end position="367"/>
    </location>
</feature>
<keyword evidence="3 6" id="KW-0472">Membrane</keyword>
<evidence type="ECO:0000256" key="5">
    <source>
        <dbReference type="SAM" id="MobiDB-lite"/>
    </source>
</evidence>
<evidence type="ECO:0000256" key="2">
    <source>
        <dbReference type="ARBA" id="ARBA00022729"/>
    </source>
</evidence>
<dbReference type="InterPro" id="IPR036179">
    <property type="entry name" value="Ig-like_dom_sf"/>
</dbReference>
<keyword evidence="2 7" id="KW-0732">Signal</keyword>
<dbReference type="InterPro" id="IPR015631">
    <property type="entry name" value="CD2/SLAM_rcpt"/>
</dbReference>
<evidence type="ECO:0000256" key="6">
    <source>
        <dbReference type="SAM" id="Phobius"/>
    </source>
</evidence>
<dbReference type="InterPro" id="IPR007110">
    <property type="entry name" value="Ig-like_dom"/>
</dbReference>
<dbReference type="PANTHER" id="PTHR12080:SF134">
    <property type="entry name" value="CD48 ANTIGEN"/>
    <property type="match status" value="1"/>
</dbReference>
<organism evidence="9 10">
    <name type="scientific">Liparis tanakae</name>
    <name type="common">Tanaka's snailfish</name>
    <dbReference type="NCBI Taxonomy" id="230148"/>
    <lineage>
        <taxon>Eukaryota</taxon>
        <taxon>Metazoa</taxon>
        <taxon>Chordata</taxon>
        <taxon>Craniata</taxon>
        <taxon>Vertebrata</taxon>
        <taxon>Euteleostomi</taxon>
        <taxon>Actinopterygii</taxon>
        <taxon>Neopterygii</taxon>
        <taxon>Teleostei</taxon>
        <taxon>Neoteleostei</taxon>
        <taxon>Acanthomorphata</taxon>
        <taxon>Eupercaria</taxon>
        <taxon>Perciformes</taxon>
        <taxon>Cottioidei</taxon>
        <taxon>Cottales</taxon>
        <taxon>Liparidae</taxon>
        <taxon>Liparis</taxon>
    </lineage>
</organism>
<sequence length="367" mass="40823">MRMRMKMAPVSTISLLLLCCSAVSSAGSKEACNFYAVTGGNFTVPMVAALDQQDTLKWKHNDTPILHWKNQESFVVGGKESISENGSLKLTGVKQSDAGSYVPEVYDVKGTKKGTFEVMQLCVMDGAPRPSVSITCDAPSAAVTFTCRVQPKADGLRFAWFQNNQVLEKKKDQTLMISVDLVKADPISCKVSNLASSVTSAPVTHTCIVNQFNFPDEIFGVNTWILVAVGGGVVLVLIVVVIVCCACTKRRKRSRLKEEEELRLAWTNDQQKQSQPSYEHPHHQQHPQPQPAGHTRPRQQRHRERRDQQRPRAPDHDHDHDHANAKARAQPSPRRPAQAQGPPDKIDEEQPPPLPQPRKNAVKIQRV</sequence>
<dbReference type="Proteomes" id="UP000314294">
    <property type="component" value="Unassembled WGS sequence"/>
</dbReference>
<keyword evidence="4" id="KW-0325">Glycoprotein</keyword>
<keyword evidence="10" id="KW-1185">Reference proteome</keyword>
<dbReference type="InterPro" id="IPR013783">
    <property type="entry name" value="Ig-like_fold"/>
</dbReference>
<keyword evidence="6" id="KW-1133">Transmembrane helix</keyword>
<keyword evidence="6" id="KW-0812">Transmembrane</keyword>
<feature type="transmembrane region" description="Helical" evidence="6">
    <location>
        <begin position="224"/>
        <end position="247"/>
    </location>
</feature>
<feature type="domain" description="Ig-like" evidence="8">
    <location>
        <begin position="130"/>
        <end position="204"/>
    </location>
</feature>
<evidence type="ECO:0000313" key="9">
    <source>
        <dbReference type="EMBL" id="TNN70258.1"/>
    </source>
</evidence>
<evidence type="ECO:0000313" key="10">
    <source>
        <dbReference type="Proteomes" id="UP000314294"/>
    </source>
</evidence>
<comment type="caution">
    <text evidence="9">The sequence shown here is derived from an EMBL/GenBank/DDBJ whole genome shotgun (WGS) entry which is preliminary data.</text>
</comment>
<feature type="compositionally biased region" description="Basic and acidic residues" evidence="5">
    <location>
        <begin position="305"/>
        <end position="324"/>
    </location>
</feature>
<feature type="compositionally biased region" description="Basic residues" evidence="5">
    <location>
        <begin position="295"/>
        <end position="304"/>
    </location>
</feature>
<dbReference type="PROSITE" id="PS50835">
    <property type="entry name" value="IG_LIKE"/>
    <property type="match status" value="1"/>
</dbReference>
<dbReference type="OrthoDB" id="8963224at2759"/>
<proteinExistence type="predicted"/>
<dbReference type="AlphaFoldDB" id="A0A4Z2HX54"/>
<evidence type="ECO:0000256" key="7">
    <source>
        <dbReference type="SAM" id="SignalP"/>
    </source>
</evidence>
<comment type="subcellular location">
    <subcellularLocation>
        <location evidence="1">Membrane</location>
    </subcellularLocation>
</comment>
<evidence type="ECO:0000256" key="1">
    <source>
        <dbReference type="ARBA" id="ARBA00004370"/>
    </source>
</evidence>
<dbReference type="EMBL" id="SRLO01000165">
    <property type="protein sequence ID" value="TNN70258.1"/>
    <property type="molecule type" value="Genomic_DNA"/>
</dbReference>
<dbReference type="GO" id="GO:0016020">
    <property type="term" value="C:membrane"/>
    <property type="evidence" value="ECO:0007669"/>
    <property type="project" value="UniProtKB-SubCell"/>
</dbReference>
<gene>
    <name evidence="9" type="primary">CD2</name>
    <name evidence="9" type="ORF">EYF80_019472</name>
</gene>